<organism evidence="2 3">
    <name type="scientific">Nephila pilipes</name>
    <name type="common">Giant wood spider</name>
    <name type="synonym">Nephila maculata</name>
    <dbReference type="NCBI Taxonomy" id="299642"/>
    <lineage>
        <taxon>Eukaryota</taxon>
        <taxon>Metazoa</taxon>
        <taxon>Ecdysozoa</taxon>
        <taxon>Arthropoda</taxon>
        <taxon>Chelicerata</taxon>
        <taxon>Arachnida</taxon>
        <taxon>Araneae</taxon>
        <taxon>Araneomorphae</taxon>
        <taxon>Entelegynae</taxon>
        <taxon>Araneoidea</taxon>
        <taxon>Nephilidae</taxon>
        <taxon>Nephila</taxon>
    </lineage>
</organism>
<protein>
    <recommendedName>
        <fullName evidence="1">Tc3 transposase DNA binding domain-containing protein</fullName>
    </recommendedName>
</protein>
<dbReference type="AlphaFoldDB" id="A0A8X6MNM8"/>
<gene>
    <name evidence="2" type="ORF">NPIL_299191</name>
</gene>
<dbReference type="InterPro" id="IPR025898">
    <property type="entry name" value="Tc3_transposase_DNA-bd_dom"/>
</dbReference>
<name>A0A8X6MNM8_NEPPI</name>
<evidence type="ECO:0000313" key="2">
    <source>
        <dbReference type="EMBL" id="GFS69804.1"/>
    </source>
</evidence>
<keyword evidence="3" id="KW-1185">Reference proteome</keyword>
<dbReference type="Gene3D" id="1.10.10.60">
    <property type="entry name" value="Homeodomain-like"/>
    <property type="match status" value="1"/>
</dbReference>
<sequence>MPRGLHLSVTEQSKILAFKDAGFNIAEIAQKIERQKIINHLPFQQSRIPYQNSPGSLKALTIRLYRPSDVLESTISSVVDLTP</sequence>
<dbReference type="GO" id="GO:0003677">
    <property type="term" value="F:DNA binding"/>
    <property type="evidence" value="ECO:0007669"/>
    <property type="project" value="InterPro"/>
</dbReference>
<evidence type="ECO:0000259" key="1">
    <source>
        <dbReference type="Pfam" id="PF11427"/>
    </source>
</evidence>
<dbReference type="EMBL" id="BMAW01000574">
    <property type="protein sequence ID" value="GFS69804.1"/>
    <property type="molecule type" value="Genomic_DNA"/>
</dbReference>
<dbReference type="Pfam" id="PF11427">
    <property type="entry name" value="HTH_Tnp_Tc3_1"/>
    <property type="match status" value="1"/>
</dbReference>
<comment type="caution">
    <text evidence="2">The sequence shown here is derived from an EMBL/GenBank/DDBJ whole genome shotgun (WGS) entry which is preliminary data.</text>
</comment>
<feature type="domain" description="Tc3 transposase DNA binding" evidence="1">
    <location>
        <begin position="3"/>
        <end position="35"/>
    </location>
</feature>
<accession>A0A8X6MNM8</accession>
<dbReference type="Proteomes" id="UP000887013">
    <property type="component" value="Unassembled WGS sequence"/>
</dbReference>
<reference evidence="2" key="1">
    <citation type="submission" date="2020-08" db="EMBL/GenBank/DDBJ databases">
        <title>Multicomponent nature underlies the extraordinary mechanical properties of spider dragline silk.</title>
        <authorList>
            <person name="Kono N."/>
            <person name="Nakamura H."/>
            <person name="Mori M."/>
            <person name="Yoshida Y."/>
            <person name="Ohtoshi R."/>
            <person name="Malay A.D."/>
            <person name="Moran D.A.P."/>
            <person name="Tomita M."/>
            <person name="Numata K."/>
            <person name="Arakawa K."/>
        </authorList>
    </citation>
    <scope>NUCLEOTIDE SEQUENCE</scope>
</reference>
<proteinExistence type="predicted"/>
<evidence type="ECO:0000313" key="3">
    <source>
        <dbReference type="Proteomes" id="UP000887013"/>
    </source>
</evidence>